<accession>A0ABD5YHI0</accession>
<dbReference type="Proteomes" id="UP001596417">
    <property type="component" value="Unassembled WGS sequence"/>
</dbReference>
<dbReference type="RefSeq" id="WP_390204480.1">
    <property type="nucleotide sequence ID" value="NZ_JBHSZC010000001.1"/>
</dbReference>
<organism evidence="1 2">
    <name type="scientific">Halocatena marina</name>
    <dbReference type="NCBI Taxonomy" id="2934937"/>
    <lineage>
        <taxon>Archaea</taxon>
        <taxon>Methanobacteriati</taxon>
        <taxon>Methanobacteriota</taxon>
        <taxon>Stenosarchaea group</taxon>
        <taxon>Halobacteria</taxon>
        <taxon>Halobacteriales</taxon>
        <taxon>Natronomonadaceae</taxon>
        <taxon>Halocatena</taxon>
    </lineage>
</organism>
<protein>
    <submittedName>
        <fullName evidence="1">Arylsulfotransferase (Asst)</fullName>
    </submittedName>
</protein>
<evidence type="ECO:0000313" key="1">
    <source>
        <dbReference type="EMBL" id="MFC7188823.1"/>
    </source>
</evidence>
<comment type="caution">
    <text evidence="1">The sequence shown here is derived from an EMBL/GenBank/DDBJ whole genome shotgun (WGS) entry which is preliminary data.</text>
</comment>
<keyword evidence="2" id="KW-1185">Reference proteome</keyword>
<name>A0ABD5YHI0_9EURY</name>
<reference evidence="1 2" key="1">
    <citation type="journal article" date="2019" name="Int. J. Syst. Evol. Microbiol.">
        <title>The Global Catalogue of Microorganisms (GCM) 10K type strain sequencing project: providing services to taxonomists for standard genome sequencing and annotation.</title>
        <authorList>
            <consortium name="The Broad Institute Genomics Platform"/>
            <consortium name="The Broad Institute Genome Sequencing Center for Infectious Disease"/>
            <person name="Wu L."/>
            <person name="Ma J."/>
        </authorList>
    </citation>
    <scope>NUCLEOTIDE SEQUENCE [LARGE SCALE GENOMIC DNA]</scope>
    <source>
        <strain evidence="1 2">RDMS1</strain>
    </source>
</reference>
<dbReference type="AlphaFoldDB" id="A0ABD5YHI0"/>
<proteinExistence type="predicted"/>
<sequence length="434" mass="48997">MTSASGTEATYANVSGQQVDQRGNITVISTDSNSWLGSASKGPRSKAELVAFAPNGSVLYYNSSHTRYWDVDPIEKSNSASRSGSGETVEYLYSDHMNASQCPDFLSKDYWQSNEYANSVPYAQWQEYTRSHSGDGACTRNGIVQTNLKTGETKNIYSEITPGKHSTRWHDGDRINATHYAVADIFLDRTYIVNTETSNITWQWNAQSDYDPATTGREYPIDWTHINDVEVLPDGRIMADLRNHNSIVFLDPTKPSDQALDEDWTIGQTDNHSILYEQHNPDYIPRSNGGPAVTIGDSENNRVIEYQRSNGTWTRTWEWKDAHIQWPRDADRLPNGNTLITDSNGDRVLEINRWGRSFGLSTLPSPTKLNDFQAMKVLVGQARVRLESIRMRTVRSNRYGSGSRMRSLVRCSLPHSIFSHSGWAFSNLGWRSSD</sequence>
<dbReference type="SUPFAM" id="SSF63829">
    <property type="entry name" value="Calcium-dependent phosphotriesterase"/>
    <property type="match status" value="1"/>
</dbReference>
<gene>
    <name evidence="1" type="ORF">ACFQL7_02470</name>
</gene>
<evidence type="ECO:0000313" key="2">
    <source>
        <dbReference type="Proteomes" id="UP001596417"/>
    </source>
</evidence>
<dbReference type="EMBL" id="JBHTAX010000001">
    <property type="protein sequence ID" value="MFC7188823.1"/>
    <property type="molecule type" value="Genomic_DNA"/>
</dbReference>